<dbReference type="SUPFAM" id="SSF51735">
    <property type="entry name" value="NAD(P)-binding Rossmann-fold domains"/>
    <property type="match status" value="2"/>
</dbReference>
<dbReference type="Gene3D" id="3.10.129.110">
    <property type="entry name" value="Polyketide synthase dehydratase"/>
    <property type="match status" value="1"/>
</dbReference>
<evidence type="ECO:0000256" key="2">
    <source>
        <dbReference type="ARBA" id="ARBA00022553"/>
    </source>
</evidence>
<dbReference type="SUPFAM" id="SSF55048">
    <property type="entry name" value="Probable ACP-binding domain of malonyl-CoA ACP transacylase"/>
    <property type="match status" value="1"/>
</dbReference>
<dbReference type="SMART" id="SM00826">
    <property type="entry name" value="PKS_DH"/>
    <property type="match status" value="1"/>
</dbReference>
<dbReference type="InterPro" id="IPR018201">
    <property type="entry name" value="Ketoacyl_synth_AS"/>
</dbReference>
<dbReference type="EMBL" id="PDLN01000009">
    <property type="protein sequence ID" value="RDW76198.1"/>
    <property type="molecule type" value="Genomic_DNA"/>
</dbReference>
<dbReference type="GO" id="GO:0008168">
    <property type="term" value="F:methyltransferase activity"/>
    <property type="evidence" value="ECO:0007669"/>
    <property type="project" value="UniProtKB-KW"/>
</dbReference>
<dbReference type="InterPro" id="IPR001227">
    <property type="entry name" value="Ac_transferase_dom_sf"/>
</dbReference>
<evidence type="ECO:0000259" key="11">
    <source>
        <dbReference type="PROSITE" id="PS50075"/>
    </source>
</evidence>
<dbReference type="PROSITE" id="PS52019">
    <property type="entry name" value="PKS_MFAS_DH"/>
    <property type="match status" value="1"/>
</dbReference>
<comment type="caution">
    <text evidence="14">The sequence shown here is derived from an EMBL/GenBank/DDBJ whole genome shotgun (WGS) entry which is preliminary data.</text>
</comment>
<dbReference type="Proteomes" id="UP000256328">
    <property type="component" value="Unassembled WGS sequence"/>
</dbReference>
<feature type="compositionally biased region" description="Polar residues" evidence="10">
    <location>
        <begin position="2498"/>
        <end position="2510"/>
    </location>
</feature>
<dbReference type="SUPFAM" id="SSF56801">
    <property type="entry name" value="Acetyl-CoA synthetase-like"/>
    <property type="match status" value="1"/>
</dbReference>
<sequence length="3945" mass="435967">MPHRVEQRSEPIAIVGSACRFPGGASSPSKLWGLLKEPRDLLKDISSSRFNPDGFYHVNGEHHGSTNVRSAYLLEEDHRLFDSGFFNVNPREADALDPQQRLLLETVYESIETAGFSIEALQGSNTSVWVGSMTADYYDIQLRDIDTTPQYLATGTARSILSNRVSYFFNWKGPSMTLDTACSSSLVAVHHAVQSLRSGESSIAIAAGVNLILGPEMYIFESKLHMLSPTGRSRMWDASADGYARGEGFAALTLKTLRQAIADGDHIECVIRETGVNQDGRTKGITMPSAESQAALIRSTYIKAGLDPLKESDRCQYFEAHGTGTPAGDPIEAEAVKRAFFPDDVSCGEHDKLFIGSVKTVIGHLEGTAGLAGVLKASLAIQHRTIPPNMHFHRLNPAIKPYYENLNVPTVPYEWPAVPGGGPRRASVNSFGFGGTNAHAILESWEPDVERELVDENPTDTPIMPVGPLTLSANSQKALLSTVARMHEFLNSNKPIDLSSLAWTIQTRRGNFQFRTAVSASTREDLCLKLDALTKQAEIGTRPVMITPDLPARIIGIFTGQGAQWASMGRNLILGSKLFSDTIETLEKSLAELPDGPSWSLTEELLAPELKSRLGEALLSQPLCTAVQIALINLLREANIYFDAVVGHSSGEIAAAYASGILTASHAIRIAYYRGVHAKLARSKSGHSGAMLAVGISYDEALKFCEQQSFVDRLSVAASNAPSSVTLSGDADAIEEAKDQFDQQGVFARLLKVDTAYHSQHMSYCIEPYLRSLRDCGIKASQPQSNCTWYSSVLGPQGDPEDMELSLEDTYWAANMTNAVLFSQAMERAILDQGCFDVGIEVGPHPALQAPVTQIFKHLTGTSLPYHGTLKRGDNDLVALSDTLGFIWAQFSAPVVDFNSYRVACCGYDAPRPYVLKDLPSYTWEHEQIFWKESRLSKNYRTRTSPMHELLGARVPSDTNDDMRWRNILSLKELPWLRGHQFQGQALFPAAGYVAMAIEAALSLSDDKSIKLVELQDVVIHRPITLEENSNGSEVLFNMRRLTSSEHNVVGEFACYAGGADEKSSLPERIFTGKVIVVTSGEARDILPQRLPPKLPMNDVQLDSFYGALSNIGLDYSGLFLVSSLKRRLGIATATVARPKDTSLLVHPAHLDAAFHAIFAAFCAPGDSRFWTHYLPTSINRVRIDVGLCRATRGLDIAATVDAYLGKANTKVITGDIEISGDHGQMEICVHGFSCSSFTNPKPADDRRLFSNTIWKTDISSGTPRPNEDMCDAIEDIRLVDICERACYYYLRKLRLEVTSEEVPKLEWYFQSFFEMIDDLLFKISSGSHPTIKKEWVADTGDMIATWGREYQGQIDLEIIIAVGENLASIVRGETPILQVMMENDMLNRLYKFGLGFKYANGLLSRSAAQIAHRYPRMKILEVGAGTGGATWKLLETIGGAFSSYTYTDISAGFFEKARELFPDYSSRMIFKTLNVEKDPTDQGYVEGTYDLVIASNVLHATRFMKNTMTNVRKLLKPGGHLLLLEVTSDLLRPRFVMSGLPGWWLGQQDGRKFHPTMTPTQWNTVLRETGFSGVDSVNNDFHHPTKYLTSIMVSQALDDRVKLLRQPVMAMERIPKVNQLTIIGGSTLPTSKVVQDVTDLLLSWHSRPVKITSLEEVDETLLAPGSAVLCLCELDNPFFKSMTAAGLRGIQSVFGQAKNVLWVTHGSRSDNPYSNMLVGVARSVLLESPHIRLQFLDIQSAKKDSVNAHLLASSLLRLIAMDIPDIGENILWTTEHELAIENEKLLIPRIIPNKTLNDRLNSEKRGITKNVYLGQTNVEIEMTDHLRRTRLLSDVSKMHPAESGRVRVRVRFSSFSPIKTPEKTELYLCLGSESVTNKTVITLAETNSSIVDVVSHMVFPCSVPSDQEPSYLASLLDSLFLQSAVQGISGRGTIWIHEPEDSFSQAASTLAALWNCKVFMTSESDTKVLCTQLHPYASARSIRAIVPPDVSLFLDMTQHVSKPIGSLLQECLPIACKVYKLQDILTLETSLAILHDRLAAASAWELKEVLGPQPPDCSNIISVETISGKMPCQSYSSIINWNQETAIPITICPIDAKTLFKPDKTYLLVGLTGELGQSLCDWMVRSGARYIVATSRNPHIDQEWITQINRNGGLFKNFAMDITDKAALHKVYEEICNTMPPIIGVANAAMVLRDKPFSAMTYQDMNDVLRPKVEGTKNLDALFADTKLDFFILFSSLACIIGNRGQSNYGAANMFMTSFVNQRRGRGLAASIIDIGMLLGIGYVARTGASTMNRLRTYNYMAIAETEMHEIFAEAIVAGRPESGEIPEIITSLSDTSIGVSEDIKPPWYKDPRFSHYILEESDSVRDAETRVVLHSVERQLLDATDDTDAAAILERCFATKLELILQLPSDSVNRSAPLVDLGIDSLIAVEIRSWFLKELTIDMPVLKVLGGGSIVDLCKDVMSRRPLKTKDTIVQITEASASSATERSVDGGISPGASSDITGISSPNSEFGDSVLEPKANSSRIIFQRTAEMSYAEARLWFLHVYLQDPSTCNVTFRGEIKGALQPQQLNAAIQAIAQKHSILRTCFFQDETATRPSQGIMATHSTSFKHKQVTTEDEVIQEMDRVKNHAYDIQSGESMQIILLSHSASFHSIIIGYHHIIMDGVSWLLYLQDLNSAYSLKVLEPLSHEYIDFSVKQRDAVERGELETEVEFWKSEYPDIPEPLSLFPFSRVSKRSPLKEYDTHTFDIKIDARVVAQIKKVSSRLRITTFHFYLSALQFLLGRFVDNRDIVVGIMDANRNEEDSLDVIGFFLNLLPIRFRMDHQQSFEDVARNTRKKVFTALAHSRIPFDVLIDELSVPRSPEHSPLFQVAMNYRMGYGYHTPLGACDIEWIASAPARNPYDLLVDITEAKEGICLLSFTTQKYLYLPEDVNRLMDSYVSLLQLLVEDPSVTLQQLAKSGDGNKKGSIERGHGPRIDFKWQPTLSHRIDHIIDTYPEHIAVKDGPGVRLTYKQVAARTNEIVYALNQASIPAGSKVAVYLKPCADSVCVLLAIMRVGAVYIPLDLRNPVSRLTAIVKDCMPAVIICHDATTGGVQHLGVQDALVINTSVLEVSKVQLPENLAQAAGTAFVLYTSGSTGTPKGISLQHSGFLNQIAGIQQTFNIGQEVVLQQSSLGFDMSLEQIFSALCNGGSVIIVPMEKRGDPAELALIMRQEGVTYTEFVPSEYSILLRHGATDLAHCSSWKFAFSGGEEITDRLKKDFENLNLPGLLLLNVYGPTEISLACTRGNIPYRHEKRDSDSDTGSVGSVLPNYSVYILDDNMQLVPGGYQGQICVGGAGVGLGYLNNDALTQERFVRDLFASQSDIEQGWTHMYLTGDRGRLLDDGRLIFQGRMDGNDQIKLRGIRIEPDEISNTILRASMSTIVEAVTTTRGDPAFLVAFVVFAPNTDSTGRDEYLRDLRISLPLPQYMLPAGIFAVDQIPINVNGKRDKFAIDKIPLPKTTNLDKALPLDKFELELKQVWTEVLGDSADLFVIDANSDFFSVGGNSLLLIKLQARVHEIFQVKIPLPDLFQASALKAMSFRIRSPLEAAIHDRAIDWVQETSFSRSNATLTSVQTTNDDDTKGKSILLTGATGFLGKAILQQLVDNPDVSEIHCVAVRASGQGKTRNLSVDSDKIRVYPGDLSEIRFGLSTEEFASLAGAIDVIVHNGADVSFMKTYHSFRGTNFESTKQLLDFALPRNIPFHFISSASVAVFTDYHSLPEISVANYPPAADGIYGYASSKWASERYLENAVEVVPSLRVCIHRPTSIVGEGAPSTDVMANLLEYSARIKCVPELEGLGGAFDFIPVGRVAQDIESAVLSSSKFQQGVSYVHHCSDIKVRPSSLQAYLEKEKGYKLGRVPMQEWIERSQSAGLSEVVTLYFKSVLLGKQSISLPVIHKGFY</sequence>
<dbReference type="Gene3D" id="3.40.50.150">
    <property type="entry name" value="Vaccinia Virus protein VP39"/>
    <property type="match status" value="1"/>
</dbReference>
<dbReference type="InterPro" id="IPR049552">
    <property type="entry name" value="PKS_DH_N"/>
</dbReference>
<dbReference type="GO" id="GO:0031177">
    <property type="term" value="F:phosphopantetheine binding"/>
    <property type="evidence" value="ECO:0007669"/>
    <property type="project" value="InterPro"/>
</dbReference>
<dbReference type="PANTHER" id="PTHR43775">
    <property type="entry name" value="FATTY ACID SYNTHASE"/>
    <property type="match status" value="1"/>
</dbReference>
<dbReference type="InterPro" id="IPR013217">
    <property type="entry name" value="Methyltransf_12"/>
</dbReference>
<dbReference type="InterPro" id="IPR020845">
    <property type="entry name" value="AMP-binding_CS"/>
</dbReference>
<dbReference type="GO" id="GO:0009403">
    <property type="term" value="P:toxin biosynthetic process"/>
    <property type="evidence" value="ECO:0007669"/>
    <property type="project" value="UniProtKB-ARBA"/>
</dbReference>
<reference evidence="14 15" key="1">
    <citation type="journal article" date="2018" name="IMA Fungus">
        <title>IMA Genome-F 9: Draft genome sequence of Annulohypoxylon stygium, Aspergillus mulundensis, Berkeleyomyces basicola (syn. Thielaviopsis basicola), Ceratocystis smalleyi, two Cercospora beticola strains, Coleophoma cylindrospora, Fusarium fracticaudum, Phialophora cf. hyalina, and Morchella septimelata.</title>
        <authorList>
            <person name="Wingfield B.D."/>
            <person name="Bills G.F."/>
            <person name="Dong Y."/>
            <person name="Huang W."/>
            <person name="Nel W.J."/>
            <person name="Swalarsk-Parry B.S."/>
            <person name="Vaghefi N."/>
            <person name="Wilken P.M."/>
            <person name="An Z."/>
            <person name="de Beer Z.W."/>
            <person name="De Vos L."/>
            <person name="Chen L."/>
            <person name="Duong T.A."/>
            <person name="Gao Y."/>
            <person name="Hammerbacher A."/>
            <person name="Kikkert J.R."/>
            <person name="Li Y."/>
            <person name="Li H."/>
            <person name="Li K."/>
            <person name="Li Q."/>
            <person name="Liu X."/>
            <person name="Ma X."/>
            <person name="Naidoo K."/>
            <person name="Pethybridge S.J."/>
            <person name="Sun J."/>
            <person name="Steenkamp E.T."/>
            <person name="van der Nest M.A."/>
            <person name="van Wyk S."/>
            <person name="Wingfield M.J."/>
            <person name="Xiong C."/>
            <person name="Yue Q."/>
            <person name="Zhang X."/>
        </authorList>
    </citation>
    <scope>NUCLEOTIDE SEQUENCE [LARGE SCALE GENOMIC DNA]</scope>
    <source>
        <strain evidence="14 15">BP5796</strain>
    </source>
</reference>
<dbReference type="InterPro" id="IPR014043">
    <property type="entry name" value="Acyl_transferase_dom"/>
</dbReference>
<evidence type="ECO:0000256" key="7">
    <source>
        <dbReference type="ARBA" id="ARBA00023268"/>
    </source>
</evidence>
<dbReference type="Gene3D" id="3.30.300.30">
    <property type="match status" value="1"/>
</dbReference>
<dbReference type="InterPro" id="IPR020806">
    <property type="entry name" value="PKS_PP-bd"/>
</dbReference>
<dbReference type="NCBIfam" id="TIGR01733">
    <property type="entry name" value="AA-adenyl-dom"/>
    <property type="match status" value="1"/>
</dbReference>
<dbReference type="CDD" id="cd19532">
    <property type="entry name" value="C_PKS-NRPS"/>
    <property type="match status" value="1"/>
</dbReference>
<evidence type="ECO:0000256" key="10">
    <source>
        <dbReference type="SAM" id="MobiDB-lite"/>
    </source>
</evidence>
<dbReference type="Pfam" id="PF00109">
    <property type="entry name" value="ketoacyl-synt"/>
    <property type="match status" value="1"/>
</dbReference>
<dbReference type="InterPro" id="IPR006162">
    <property type="entry name" value="Ppantetheine_attach_site"/>
</dbReference>
<accession>A0A3D8RQH3</accession>
<dbReference type="CDD" id="cd02440">
    <property type="entry name" value="AdoMet_MTases"/>
    <property type="match status" value="1"/>
</dbReference>
<dbReference type="PROSITE" id="PS00012">
    <property type="entry name" value="PHOSPHOPANTETHEINE"/>
    <property type="match status" value="1"/>
</dbReference>
<dbReference type="Pfam" id="PF08242">
    <property type="entry name" value="Methyltransf_12"/>
    <property type="match status" value="1"/>
</dbReference>
<dbReference type="InterPro" id="IPR016039">
    <property type="entry name" value="Thiolase-like"/>
</dbReference>
<keyword evidence="6" id="KW-0677">Repeat</keyword>
<dbReference type="InterPro" id="IPR050091">
    <property type="entry name" value="PKS_NRPS_Biosynth_Enz"/>
</dbReference>
<dbReference type="SMART" id="SM00825">
    <property type="entry name" value="PKS_KS"/>
    <property type="match status" value="1"/>
</dbReference>
<dbReference type="InterPro" id="IPR042104">
    <property type="entry name" value="PKS_dehydratase_sf"/>
</dbReference>
<dbReference type="GO" id="GO:0004312">
    <property type="term" value="F:fatty acid synthase activity"/>
    <property type="evidence" value="ECO:0007669"/>
    <property type="project" value="TreeGrafter"/>
</dbReference>
<dbReference type="Gene3D" id="3.40.50.12780">
    <property type="entry name" value="N-terminal domain of ligase-like"/>
    <property type="match status" value="1"/>
</dbReference>
<dbReference type="Gene3D" id="3.40.50.720">
    <property type="entry name" value="NAD(P)-binding Rossmann-like Domain"/>
    <property type="match status" value="2"/>
</dbReference>
<evidence type="ECO:0000256" key="9">
    <source>
        <dbReference type="PROSITE-ProRule" id="PRU01363"/>
    </source>
</evidence>
<dbReference type="FunFam" id="3.40.47.10:FF:000019">
    <property type="entry name" value="Polyketide synthase type I"/>
    <property type="match status" value="1"/>
</dbReference>
<dbReference type="InterPro" id="IPR001242">
    <property type="entry name" value="Condensation_dom"/>
</dbReference>
<feature type="domain" description="Ketosynthase family 3 (KS3)" evidence="12">
    <location>
        <begin position="9"/>
        <end position="444"/>
    </location>
</feature>
<evidence type="ECO:0008006" key="16">
    <source>
        <dbReference type="Google" id="ProtNLM"/>
    </source>
</evidence>
<feature type="active site" description="Proton acceptor; for dehydratase activity" evidence="9">
    <location>
        <position position="980"/>
    </location>
</feature>
<dbReference type="Pfam" id="PF00501">
    <property type="entry name" value="AMP-binding"/>
    <property type="match status" value="1"/>
</dbReference>
<dbReference type="GO" id="GO:0032259">
    <property type="term" value="P:methylation"/>
    <property type="evidence" value="ECO:0007669"/>
    <property type="project" value="UniProtKB-KW"/>
</dbReference>
<dbReference type="SUPFAM" id="SSF52777">
    <property type="entry name" value="CoA-dependent acyltransferases"/>
    <property type="match status" value="2"/>
</dbReference>
<dbReference type="InterPro" id="IPR042099">
    <property type="entry name" value="ANL_N_sf"/>
</dbReference>
<dbReference type="Gene3D" id="3.40.47.10">
    <property type="match status" value="1"/>
</dbReference>
<dbReference type="InterPro" id="IPR036736">
    <property type="entry name" value="ACP-like_sf"/>
</dbReference>
<feature type="domain" description="PKS/mFAS DH" evidence="13">
    <location>
        <begin position="948"/>
        <end position="1244"/>
    </location>
</feature>
<dbReference type="InterPro" id="IPR009081">
    <property type="entry name" value="PP-bd_ACP"/>
</dbReference>
<dbReference type="GO" id="GO:0004315">
    <property type="term" value="F:3-oxoacyl-[acyl-carrier-protein] synthase activity"/>
    <property type="evidence" value="ECO:0007669"/>
    <property type="project" value="InterPro"/>
</dbReference>
<dbReference type="InterPro" id="IPR016036">
    <property type="entry name" value="Malonyl_transacylase_ACP-bd"/>
</dbReference>
<feature type="region of interest" description="Disordered" evidence="10">
    <location>
        <begin position="2487"/>
        <end position="2510"/>
    </location>
</feature>
<gene>
    <name evidence="14" type="ORF">BP5796_07019</name>
</gene>
<dbReference type="InterPro" id="IPR036291">
    <property type="entry name" value="NAD(P)-bd_dom_sf"/>
</dbReference>
<evidence type="ECO:0000313" key="14">
    <source>
        <dbReference type="EMBL" id="RDW76198.1"/>
    </source>
</evidence>
<feature type="region of interest" description="C-terminal hotdog fold" evidence="9">
    <location>
        <begin position="1097"/>
        <end position="1244"/>
    </location>
</feature>
<evidence type="ECO:0000256" key="6">
    <source>
        <dbReference type="ARBA" id="ARBA00022737"/>
    </source>
</evidence>
<feature type="domain" description="Carrier" evidence="11">
    <location>
        <begin position="3514"/>
        <end position="3590"/>
    </location>
</feature>
<keyword evidence="5" id="KW-0808">Transferase</keyword>
<dbReference type="InterPro" id="IPR049900">
    <property type="entry name" value="PKS_mFAS_DH"/>
</dbReference>
<dbReference type="InterPro" id="IPR057326">
    <property type="entry name" value="KR_dom"/>
</dbReference>
<dbReference type="Gene3D" id="3.40.366.10">
    <property type="entry name" value="Malonyl-Coenzyme A Acyl Carrier Protein, domain 2"/>
    <property type="match status" value="1"/>
</dbReference>
<dbReference type="SMART" id="SM00822">
    <property type="entry name" value="PKS_KR"/>
    <property type="match status" value="1"/>
</dbReference>
<dbReference type="PROSITE" id="PS52004">
    <property type="entry name" value="KS3_2"/>
    <property type="match status" value="1"/>
</dbReference>
<dbReference type="Pfam" id="PF14765">
    <property type="entry name" value="PS-DH"/>
    <property type="match status" value="1"/>
</dbReference>
<dbReference type="InterPro" id="IPR029063">
    <property type="entry name" value="SAM-dependent_MTases_sf"/>
</dbReference>
<evidence type="ECO:0000259" key="12">
    <source>
        <dbReference type="PROSITE" id="PS52004"/>
    </source>
</evidence>
<dbReference type="SUPFAM" id="SSF47336">
    <property type="entry name" value="ACP-like"/>
    <property type="match status" value="2"/>
</dbReference>
<evidence type="ECO:0000256" key="5">
    <source>
        <dbReference type="ARBA" id="ARBA00022679"/>
    </source>
</evidence>
<dbReference type="PROSITE" id="PS50075">
    <property type="entry name" value="CARRIER"/>
    <property type="match status" value="2"/>
</dbReference>
<feature type="active site" description="Proton donor; for dehydratase activity" evidence="9">
    <location>
        <position position="1152"/>
    </location>
</feature>
<dbReference type="Pfam" id="PF08659">
    <property type="entry name" value="KR"/>
    <property type="match status" value="1"/>
</dbReference>
<proteinExistence type="inferred from homology"/>
<dbReference type="SUPFAM" id="SSF53335">
    <property type="entry name" value="S-adenosyl-L-methionine-dependent methyltransferases"/>
    <property type="match status" value="1"/>
</dbReference>
<dbReference type="CDD" id="cd05930">
    <property type="entry name" value="A_NRPS"/>
    <property type="match status" value="1"/>
</dbReference>
<name>A0A3D8RQH3_9HELO</name>
<dbReference type="CDD" id="cd00833">
    <property type="entry name" value="PKS"/>
    <property type="match status" value="1"/>
</dbReference>
<dbReference type="Gene3D" id="3.30.559.30">
    <property type="entry name" value="Nonribosomal peptide synthetase, condensation domain"/>
    <property type="match status" value="1"/>
</dbReference>
<dbReference type="Pfam" id="PF22621">
    <property type="entry name" value="CurL-like_PKS_C"/>
    <property type="match status" value="1"/>
</dbReference>
<dbReference type="PROSITE" id="PS00455">
    <property type="entry name" value="AMP_BINDING"/>
    <property type="match status" value="1"/>
</dbReference>
<feature type="domain" description="Carrier" evidence="11">
    <location>
        <begin position="2389"/>
        <end position="2467"/>
    </location>
</feature>
<evidence type="ECO:0000256" key="8">
    <source>
        <dbReference type="ARBA" id="ARBA00029443"/>
    </source>
</evidence>
<keyword evidence="1" id="KW-0596">Phosphopantetheine</keyword>
<protein>
    <recommendedName>
        <fullName evidence="16">Carrier domain-containing protein</fullName>
    </recommendedName>
</protein>
<keyword evidence="2" id="KW-0597">Phosphoprotein</keyword>
<dbReference type="InterPro" id="IPR013120">
    <property type="entry name" value="FAR_NAD-bd"/>
</dbReference>
<dbReference type="Gene3D" id="1.10.1200.10">
    <property type="entry name" value="ACP-like"/>
    <property type="match status" value="2"/>
</dbReference>
<dbReference type="Pfam" id="PF00698">
    <property type="entry name" value="Acyl_transf_1"/>
    <property type="match status" value="1"/>
</dbReference>
<dbReference type="Pfam" id="PF07993">
    <property type="entry name" value="NAD_binding_4"/>
    <property type="match status" value="1"/>
</dbReference>
<keyword evidence="4" id="KW-0489">Methyltransferase</keyword>
<dbReference type="Pfam" id="PF00550">
    <property type="entry name" value="PP-binding"/>
    <property type="match status" value="2"/>
</dbReference>
<dbReference type="InterPro" id="IPR000873">
    <property type="entry name" value="AMP-dep_synth/lig_dom"/>
</dbReference>
<feature type="region of interest" description="N-terminal hotdog fold" evidence="9">
    <location>
        <begin position="948"/>
        <end position="1082"/>
    </location>
</feature>
<dbReference type="InterPro" id="IPR049551">
    <property type="entry name" value="PKS_DH_C"/>
</dbReference>
<keyword evidence="3" id="KW-0436">Ligase</keyword>
<dbReference type="SMART" id="SM00827">
    <property type="entry name" value="PKS_AT"/>
    <property type="match status" value="1"/>
</dbReference>
<dbReference type="PANTHER" id="PTHR43775:SF20">
    <property type="entry name" value="HYBRID PKS-NRPS SYNTHETASE APDA"/>
    <property type="match status" value="1"/>
</dbReference>
<dbReference type="InterPro" id="IPR016035">
    <property type="entry name" value="Acyl_Trfase/lysoPLipase"/>
</dbReference>
<evidence type="ECO:0000313" key="15">
    <source>
        <dbReference type="Proteomes" id="UP000256328"/>
    </source>
</evidence>
<dbReference type="Pfam" id="PF02801">
    <property type="entry name" value="Ketoacyl-synt_C"/>
    <property type="match status" value="1"/>
</dbReference>
<dbReference type="GO" id="GO:0006633">
    <property type="term" value="P:fatty acid biosynthetic process"/>
    <property type="evidence" value="ECO:0007669"/>
    <property type="project" value="InterPro"/>
</dbReference>
<dbReference type="SUPFAM" id="SSF53901">
    <property type="entry name" value="Thiolase-like"/>
    <property type="match status" value="1"/>
</dbReference>
<dbReference type="Gene3D" id="3.30.559.10">
    <property type="entry name" value="Chloramphenicol acetyltransferase-like domain"/>
    <property type="match status" value="1"/>
</dbReference>
<dbReference type="InterPro" id="IPR045851">
    <property type="entry name" value="AMP-bd_C_sf"/>
</dbReference>
<evidence type="ECO:0000256" key="4">
    <source>
        <dbReference type="ARBA" id="ARBA00022603"/>
    </source>
</evidence>
<evidence type="ECO:0000256" key="1">
    <source>
        <dbReference type="ARBA" id="ARBA00022450"/>
    </source>
</evidence>
<dbReference type="InterPro" id="IPR014031">
    <property type="entry name" value="Ketoacyl_synth_C"/>
</dbReference>
<dbReference type="InterPro" id="IPR014030">
    <property type="entry name" value="Ketoacyl_synth_N"/>
</dbReference>
<dbReference type="SMART" id="SM00823">
    <property type="entry name" value="PKS_PP"/>
    <property type="match status" value="2"/>
</dbReference>
<dbReference type="InterPro" id="IPR010071">
    <property type="entry name" value="AA_adenyl_dom"/>
</dbReference>
<evidence type="ECO:0000256" key="3">
    <source>
        <dbReference type="ARBA" id="ARBA00022598"/>
    </source>
</evidence>
<dbReference type="Pfam" id="PF21089">
    <property type="entry name" value="PKS_DH_N"/>
    <property type="match status" value="1"/>
</dbReference>
<keyword evidence="7" id="KW-0511">Multifunctional enzyme</keyword>
<dbReference type="GO" id="GO:0016874">
    <property type="term" value="F:ligase activity"/>
    <property type="evidence" value="ECO:0007669"/>
    <property type="project" value="UniProtKB-KW"/>
</dbReference>
<evidence type="ECO:0000259" key="13">
    <source>
        <dbReference type="PROSITE" id="PS52019"/>
    </source>
</evidence>
<dbReference type="InterPro" id="IPR020841">
    <property type="entry name" value="PKS_Beta-ketoAc_synthase_dom"/>
</dbReference>
<organism evidence="14 15">
    <name type="scientific">Coleophoma crateriformis</name>
    <dbReference type="NCBI Taxonomy" id="565419"/>
    <lineage>
        <taxon>Eukaryota</taxon>
        <taxon>Fungi</taxon>
        <taxon>Dikarya</taxon>
        <taxon>Ascomycota</taxon>
        <taxon>Pezizomycotina</taxon>
        <taxon>Leotiomycetes</taxon>
        <taxon>Helotiales</taxon>
        <taxon>Dermateaceae</taxon>
        <taxon>Coleophoma</taxon>
    </lineage>
</organism>
<comment type="similarity">
    <text evidence="8">In the C-terminal section; belongs to the NRP synthetase family.</text>
</comment>
<dbReference type="InterPro" id="IPR013968">
    <property type="entry name" value="PKS_KR"/>
</dbReference>
<dbReference type="OrthoDB" id="329835at2759"/>
<keyword evidence="15" id="KW-1185">Reference proteome</keyword>
<dbReference type="PROSITE" id="PS00606">
    <property type="entry name" value="KS3_1"/>
    <property type="match status" value="1"/>
</dbReference>
<dbReference type="InterPro" id="IPR023213">
    <property type="entry name" value="CAT-like_dom_sf"/>
</dbReference>
<dbReference type="InterPro" id="IPR020807">
    <property type="entry name" value="PKS_DH"/>
</dbReference>
<dbReference type="Pfam" id="PF00668">
    <property type="entry name" value="Condensation"/>
    <property type="match status" value="1"/>
</dbReference>
<dbReference type="SUPFAM" id="SSF52151">
    <property type="entry name" value="FabD/lysophospholipase-like"/>
    <property type="match status" value="1"/>
</dbReference>